<proteinExistence type="predicted"/>
<evidence type="ECO:0000256" key="1">
    <source>
        <dbReference type="SAM" id="MobiDB-lite"/>
    </source>
</evidence>
<evidence type="ECO:0000313" key="2">
    <source>
        <dbReference type="EMBL" id="TNJ34496.1"/>
    </source>
</evidence>
<dbReference type="SUPFAM" id="SSF55298">
    <property type="entry name" value="YjgF-like"/>
    <property type="match status" value="1"/>
</dbReference>
<dbReference type="CDD" id="cd00448">
    <property type="entry name" value="YjgF_YER057c_UK114_family"/>
    <property type="match status" value="1"/>
</dbReference>
<accession>A0A5C4RTI8</accession>
<dbReference type="AlphaFoldDB" id="A0A5C4RTI8"/>
<dbReference type="InterPro" id="IPR035959">
    <property type="entry name" value="RutC-like_sf"/>
</dbReference>
<dbReference type="OrthoDB" id="9803101at2"/>
<keyword evidence="3" id="KW-1185">Reference proteome</keyword>
<dbReference type="EMBL" id="SMDR01000001">
    <property type="protein sequence ID" value="TNJ34496.1"/>
    <property type="molecule type" value="Genomic_DNA"/>
</dbReference>
<organism evidence="2 3">
    <name type="scientific">Arenimonas terrae</name>
    <dbReference type="NCBI Taxonomy" id="2546226"/>
    <lineage>
        <taxon>Bacteria</taxon>
        <taxon>Pseudomonadati</taxon>
        <taxon>Pseudomonadota</taxon>
        <taxon>Gammaproteobacteria</taxon>
        <taxon>Lysobacterales</taxon>
        <taxon>Lysobacteraceae</taxon>
        <taxon>Arenimonas</taxon>
    </lineage>
</organism>
<dbReference type="Pfam" id="PF01042">
    <property type="entry name" value="Ribonuc_L-PSP"/>
    <property type="match status" value="1"/>
</dbReference>
<protein>
    <submittedName>
        <fullName evidence="2">RidA family protein</fullName>
    </submittedName>
</protein>
<name>A0A5C4RTI8_9GAMM</name>
<gene>
    <name evidence="2" type="ORF">E1B00_01530</name>
</gene>
<feature type="compositionally biased region" description="Basic residues" evidence="1">
    <location>
        <begin position="7"/>
        <end position="27"/>
    </location>
</feature>
<comment type="caution">
    <text evidence="2">The sequence shown here is derived from an EMBL/GenBank/DDBJ whole genome shotgun (WGS) entry which is preliminary data.</text>
</comment>
<sequence>MGLFPARRPRPRAGHGRGFQRRAAGRLRHGDGPHPRQTQGRPVSEIIHASGAPLPVGRYPHARRVGNLLFLSGIGPRTPGTNEIPGNVYNAAGRLVDYDIVTQCHSVFANVRAVLEASHCRWDWLVDVTVYLTDMQSDFHAYNGVWAEYFPDVNKAPCRTTLGITALPTPIAIELKCVAAFPESR</sequence>
<feature type="region of interest" description="Disordered" evidence="1">
    <location>
        <begin position="1"/>
        <end position="43"/>
    </location>
</feature>
<dbReference type="GO" id="GO:0005829">
    <property type="term" value="C:cytosol"/>
    <property type="evidence" value="ECO:0007669"/>
    <property type="project" value="TreeGrafter"/>
</dbReference>
<dbReference type="GO" id="GO:0019239">
    <property type="term" value="F:deaminase activity"/>
    <property type="evidence" value="ECO:0007669"/>
    <property type="project" value="TreeGrafter"/>
</dbReference>
<reference evidence="2 3" key="1">
    <citation type="submission" date="2019-03" db="EMBL/GenBank/DDBJ databases">
        <title>Arenimonas daejeonensis sp. nov., isolated from compost.</title>
        <authorList>
            <person name="Jeon C.O."/>
        </authorList>
    </citation>
    <scope>NUCLEOTIDE SEQUENCE [LARGE SCALE GENOMIC DNA]</scope>
    <source>
        <strain evidence="2 3">R29</strain>
    </source>
</reference>
<dbReference type="PANTHER" id="PTHR11803">
    <property type="entry name" value="2-IMINOBUTANOATE/2-IMINOPROPANOATE DEAMINASE RIDA"/>
    <property type="match status" value="1"/>
</dbReference>
<dbReference type="Proteomes" id="UP000305760">
    <property type="component" value="Unassembled WGS sequence"/>
</dbReference>
<dbReference type="Gene3D" id="3.30.1330.40">
    <property type="entry name" value="RutC-like"/>
    <property type="match status" value="1"/>
</dbReference>
<dbReference type="InterPro" id="IPR006175">
    <property type="entry name" value="YjgF/YER057c/UK114"/>
</dbReference>
<evidence type="ECO:0000313" key="3">
    <source>
        <dbReference type="Proteomes" id="UP000305760"/>
    </source>
</evidence>
<dbReference type="PANTHER" id="PTHR11803:SF48">
    <property type="entry name" value="2-AMINOMUCONATE DEAMINASE"/>
    <property type="match status" value="1"/>
</dbReference>